<evidence type="ECO:0000313" key="2">
    <source>
        <dbReference type="EMBL" id="WQH02335.1"/>
    </source>
</evidence>
<organism evidence="2 3">
    <name type="scientific">Duganella zoogloeoides</name>
    <dbReference type="NCBI Taxonomy" id="75659"/>
    <lineage>
        <taxon>Bacteria</taxon>
        <taxon>Pseudomonadati</taxon>
        <taxon>Pseudomonadota</taxon>
        <taxon>Betaproteobacteria</taxon>
        <taxon>Burkholderiales</taxon>
        <taxon>Oxalobacteraceae</taxon>
        <taxon>Telluria group</taxon>
        <taxon>Duganella</taxon>
    </lineage>
</organism>
<feature type="transmembrane region" description="Helical" evidence="1">
    <location>
        <begin position="20"/>
        <end position="42"/>
    </location>
</feature>
<keyword evidence="1" id="KW-0812">Transmembrane</keyword>
<dbReference type="InterPro" id="IPR045584">
    <property type="entry name" value="Pilin-like"/>
</dbReference>
<dbReference type="NCBIfam" id="TIGR02532">
    <property type="entry name" value="IV_pilin_GFxxxE"/>
    <property type="match status" value="1"/>
</dbReference>
<dbReference type="GeneID" id="43161686"/>
<keyword evidence="1" id="KW-0472">Membrane</keyword>
<evidence type="ECO:0000256" key="1">
    <source>
        <dbReference type="SAM" id="Phobius"/>
    </source>
</evidence>
<dbReference type="InterPro" id="IPR012902">
    <property type="entry name" value="N_methyl_site"/>
</dbReference>
<reference evidence="2 3" key="1">
    <citation type="submission" date="2023-11" db="EMBL/GenBank/DDBJ databases">
        <title>MicrobeMod: A computational toolkit for identifying prokaryotic methylation and restriction-modification with nanopore sequencing.</title>
        <authorList>
            <person name="Crits-Christoph A."/>
            <person name="Kang S.C."/>
            <person name="Lee H."/>
            <person name="Ostrov N."/>
        </authorList>
    </citation>
    <scope>NUCLEOTIDE SEQUENCE [LARGE SCALE GENOMIC DNA]</scope>
    <source>
        <strain evidence="2 3">ATCC 25935</strain>
    </source>
</reference>
<proteinExistence type="predicted"/>
<accession>A0ABZ0XRH0</accession>
<evidence type="ECO:0000313" key="3">
    <source>
        <dbReference type="Proteomes" id="UP001326110"/>
    </source>
</evidence>
<keyword evidence="1" id="KW-1133">Transmembrane helix</keyword>
<dbReference type="SUPFAM" id="SSF54523">
    <property type="entry name" value="Pili subunits"/>
    <property type="match status" value="1"/>
</dbReference>
<gene>
    <name evidence="2" type="ORF">SR858_14735</name>
</gene>
<dbReference type="RefSeq" id="WP_019919763.1">
    <property type="nucleotide sequence ID" value="NZ_CP140152.1"/>
</dbReference>
<dbReference type="Pfam" id="PF07963">
    <property type="entry name" value="N_methyl"/>
    <property type="match status" value="1"/>
</dbReference>
<protein>
    <submittedName>
        <fullName evidence="2">Prepilin-type N-terminal cleavage/methylation domain-containing protein</fullName>
    </submittedName>
</protein>
<name>A0ABZ0XRH0_9BURK</name>
<sequence length="212" mass="22270">MFQLSAVSASQHGLTMIELLVTVSIIGIMLAVGIPNASHWLLANRARAASEFYADGFSLARRQAIAHNSHSRISLTPNVTTGQMDWQVDICFPTPDARCTDAEGAWSTTAAASAADPQGQNGWKSVFRAASALPPHEVLVPSTRPDGASQVYYTALGWVDPVVGNRLSSLRLTPASAYAADVPPVALVVTLAGMPTKCNPSVASTDSRGCPP</sequence>
<dbReference type="EMBL" id="CP140152">
    <property type="protein sequence ID" value="WQH02335.1"/>
    <property type="molecule type" value="Genomic_DNA"/>
</dbReference>
<dbReference type="Gene3D" id="3.30.700.10">
    <property type="entry name" value="Glycoprotein, Type 4 Pilin"/>
    <property type="match status" value="1"/>
</dbReference>
<keyword evidence="3" id="KW-1185">Reference proteome</keyword>
<dbReference type="Proteomes" id="UP001326110">
    <property type="component" value="Chromosome"/>
</dbReference>